<dbReference type="AlphaFoldDB" id="A0A1G7HIC4"/>
<dbReference type="RefSeq" id="WP_089828631.1">
    <property type="nucleotide sequence ID" value="NZ_FNBN01000001.1"/>
</dbReference>
<proteinExistence type="predicted"/>
<dbReference type="InterPro" id="IPR011600">
    <property type="entry name" value="Pept_C14_caspase"/>
</dbReference>
<feature type="domain" description="Peptidase C14 caspase" evidence="1">
    <location>
        <begin position="38"/>
        <end position="278"/>
    </location>
</feature>
<dbReference type="GO" id="GO:0006508">
    <property type="term" value="P:proteolysis"/>
    <property type="evidence" value="ECO:0007669"/>
    <property type="project" value="InterPro"/>
</dbReference>
<accession>A0A1G7HIC4</accession>
<evidence type="ECO:0000259" key="1">
    <source>
        <dbReference type="Pfam" id="PF00656"/>
    </source>
</evidence>
<dbReference type="GO" id="GO:0004197">
    <property type="term" value="F:cysteine-type endopeptidase activity"/>
    <property type="evidence" value="ECO:0007669"/>
    <property type="project" value="InterPro"/>
</dbReference>
<gene>
    <name evidence="2" type="ORF">SAMN04488121_101485</name>
</gene>
<name>A0A1G7HIC4_CHIFI</name>
<dbReference type="InterPro" id="IPR029030">
    <property type="entry name" value="Caspase-like_dom_sf"/>
</dbReference>
<dbReference type="Pfam" id="PF00656">
    <property type="entry name" value="Peptidase_C14"/>
    <property type="match status" value="1"/>
</dbReference>
<reference evidence="2 3" key="1">
    <citation type="submission" date="2016-10" db="EMBL/GenBank/DDBJ databases">
        <authorList>
            <person name="de Groot N.N."/>
        </authorList>
    </citation>
    <scope>NUCLEOTIDE SEQUENCE [LARGE SCALE GENOMIC DNA]</scope>
    <source>
        <strain evidence="2 3">DSM 527</strain>
    </source>
</reference>
<sequence length="365" mass="40174">MSPKPLVSEAPLPPTTGPCEEVTNENLIKGLPVNEQDYAIIVGVSHYASLAQLNAPVTDACRLRNWLIKADGGNLHPQHVFFIPSAPGSTMPDQLAIDKALSDIIQLAEAKPARRLYFYFSGHGFGSNWEVNGMCLPIWSPSFYNAALSSKAYLDLLVEKDLFKEVYFFLDCCRDRKINTKPLHSMLGGARPGGANTMAVVMYASEYENPAWEGMMNANGNLQVHGYFSRALLEALNGGAVNNSGDITITSFLDYVREKTESYAKEKNQTQTVRSDIRNNSYGLDYVIHKTGRTPGTVLTIQFKTGGDISLDGPDLSNIKSGLVQAGESWLIPLGKGYHQITDKISKRSSFITIDGTLKTMIYEF</sequence>
<dbReference type="STRING" id="104663.SAMN04488121_101485"/>
<evidence type="ECO:0000313" key="2">
    <source>
        <dbReference type="EMBL" id="SDF00257.1"/>
    </source>
</evidence>
<dbReference type="OrthoDB" id="8447555at2"/>
<dbReference type="Gene3D" id="3.40.50.1460">
    <property type="match status" value="1"/>
</dbReference>
<dbReference type="EMBL" id="FNBN01000001">
    <property type="protein sequence ID" value="SDF00257.1"/>
    <property type="molecule type" value="Genomic_DNA"/>
</dbReference>
<evidence type="ECO:0000313" key="3">
    <source>
        <dbReference type="Proteomes" id="UP000199045"/>
    </source>
</evidence>
<protein>
    <submittedName>
        <fullName evidence="2">Caspase domain-containing protein</fullName>
    </submittedName>
</protein>
<dbReference type="Proteomes" id="UP000199045">
    <property type="component" value="Unassembled WGS sequence"/>
</dbReference>
<dbReference type="SUPFAM" id="SSF52129">
    <property type="entry name" value="Caspase-like"/>
    <property type="match status" value="1"/>
</dbReference>
<organism evidence="2 3">
    <name type="scientific">Chitinophaga filiformis</name>
    <name type="common">Myxococcus filiformis</name>
    <name type="synonym">Flexibacter filiformis</name>
    <dbReference type="NCBI Taxonomy" id="104663"/>
    <lineage>
        <taxon>Bacteria</taxon>
        <taxon>Pseudomonadati</taxon>
        <taxon>Bacteroidota</taxon>
        <taxon>Chitinophagia</taxon>
        <taxon>Chitinophagales</taxon>
        <taxon>Chitinophagaceae</taxon>
        <taxon>Chitinophaga</taxon>
    </lineage>
</organism>